<gene>
    <name evidence="13" type="ORF">COY37_01340</name>
</gene>
<feature type="domain" description="Uracil-DNA glycosylase-like" evidence="12">
    <location>
        <begin position="28"/>
        <end position="176"/>
    </location>
</feature>
<dbReference type="GO" id="GO:0006281">
    <property type="term" value="P:DNA repair"/>
    <property type="evidence" value="ECO:0007669"/>
    <property type="project" value="UniProtKB-KW"/>
</dbReference>
<keyword evidence="5" id="KW-0004">4Fe-4S</keyword>
<reference evidence="14" key="1">
    <citation type="submission" date="2017-09" db="EMBL/GenBank/DDBJ databases">
        <title>Depth-based differentiation of microbial function through sediment-hosted aquifers and enrichment of novel symbionts in the deep terrestrial subsurface.</title>
        <authorList>
            <person name="Probst A.J."/>
            <person name="Ladd B."/>
            <person name="Jarett J.K."/>
            <person name="Geller-Mcgrath D.E."/>
            <person name="Sieber C.M.K."/>
            <person name="Emerson J.B."/>
            <person name="Anantharaman K."/>
            <person name="Thomas B.C."/>
            <person name="Malmstrom R."/>
            <person name="Stieglmeier M."/>
            <person name="Klingl A."/>
            <person name="Woyke T."/>
            <person name="Ryan C.M."/>
            <person name="Banfield J.F."/>
        </authorList>
    </citation>
    <scope>NUCLEOTIDE SEQUENCE [LARGE SCALE GENOMIC DNA]</scope>
</reference>
<dbReference type="EC" id="3.2.2.27" evidence="3"/>
<evidence type="ECO:0000313" key="14">
    <source>
        <dbReference type="Proteomes" id="UP000230956"/>
    </source>
</evidence>
<proteinExistence type="inferred from homology"/>
<name>A0A2M7TAI5_9ACTN</name>
<evidence type="ECO:0000256" key="6">
    <source>
        <dbReference type="ARBA" id="ARBA00022723"/>
    </source>
</evidence>
<dbReference type="CDD" id="cd10030">
    <property type="entry name" value="UDG-F4_TTUDGA_SPO1dp_like"/>
    <property type="match status" value="1"/>
</dbReference>
<dbReference type="SMART" id="SM00986">
    <property type="entry name" value="UDG"/>
    <property type="match status" value="1"/>
</dbReference>
<evidence type="ECO:0000256" key="8">
    <source>
        <dbReference type="ARBA" id="ARBA00022801"/>
    </source>
</evidence>
<dbReference type="Gene3D" id="3.40.470.10">
    <property type="entry name" value="Uracil-DNA glycosylase-like domain"/>
    <property type="match status" value="1"/>
</dbReference>
<evidence type="ECO:0000256" key="3">
    <source>
        <dbReference type="ARBA" id="ARBA00012030"/>
    </source>
</evidence>
<comment type="similarity">
    <text evidence="2">Belongs to the uracil-DNA glycosylase (UDG) superfamily. Type 4 (UDGa) family.</text>
</comment>
<dbReference type="SUPFAM" id="SSF52141">
    <property type="entry name" value="Uracil-DNA glycosylase-like"/>
    <property type="match status" value="1"/>
</dbReference>
<evidence type="ECO:0000256" key="4">
    <source>
        <dbReference type="ARBA" id="ARBA00019403"/>
    </source>
</evidence>
<evidence type="ECO:0000256" key="1">
    <source>
        <dbReference type="ARBA" id="ARBA00001400"/>
    </source>
</evidence>
<keyword evidence="8" id="KW-0378">Hydrolase</keyword>
<dbReference type="EMBL" id="PFNG01000036">
    <property type="protein sequence ID" value="PIZ41955.1"/>
    <property type="molecule type" value="Genomic_DNA"/>
</dbReference>
<sequence>MDLLSLEEQSKGCESCPLAKQGRTQVVFGDGNPDADIMFIGEGPGFYEDKNGKPFVGAAGKLLTQLLESIGLKREDVYITNVVKCRPPQNRDPKPDEIDICTNRYLFSQIKLINPKVIATLGRFASSVILDMKDVSMGRVHGQKFIKDGSLVVPIYHPAAALHSRANLVPLTEDFKKLKAYVGENVKLQEKAQDTTGDITKDNLAQEQQIGMEPQVEQMGLF</sequence>
<dbReference type="PANTHER" id="PTHR33693:SF1">
    <property type="entry name" value="TYPE-4 URACIL-DNA GLYCOSYLASE"/>
    <property type="match status" value="1"/>
</dbReference>
<evidence type="ECO:0000256" key="5">
    <source>
        <dbReference type="ARBA" id="ARBA00022485"/>
    </source>
</evidence>
<keyword evidence="7" id="KW-0227">DNA damage</keyword>
<keyword evidence="11" id="KW-0234">DNA repair</keyword>
<dbReference type="InterPro" id="IPR005273">
    <property type="entry name" value="Ura-DNA_glyco_family4"/>
</dbReference>
<evidence type="ECO:0000259" key="12">
    <source>
        <dbReference type="SMART" id="SM00986"/>
    </source>
</evidence>
<accession>A0A2M7TAI5</accession>
<dbReference type="RefSeq" id="WP_286677845.1">
    <property type="nucleotide sequence ID" value="NZ_MNXI01000040.1"/>
</dbReference>
<dbReference type="AlphaFoldDB" id="A0A2M7TAI5"/>
<dbReference type="NCBIfam" id="TIGR00758">
    <property type="entry name" value="UDG_fam4"/>
    <property type="match status" value="1"/>
</dbReference>
<evidence type="ECO:0000313" key="13">
    <source>
        <dbReference type="EMBL" id="PIZ41955.1"/>
    </source>
</evidence>
<evidence type="ECO:0000256" key="2">
    <source>
        <dbReference type="ARBA" id="ARBA00006521"/>
    </source>
</evidence>
<dbReference type="Proteomes" id="UP000230956">
    <property type="component" value="Unassembled WGS sequence"/>
</dbReference>
<evidence type="ECO:0000256" key="7">
    <source>
        <dbReference type="ARBA" id="ARBA00022763"/>
    </source>
</evidence>
<evidence type="ECO:0000256" key="9">
    <source>
        <dbReference type="ARBA" id="ARBA00023004"/>
    </source>
</evidence>
<keyword evidence="10" id="KW-0411">Iron-sulfur</keyword>
<keyword evidence="9" id="KW-0408">Iron</keyword>
<dbReference type="InterPro" id="IPR051536">
    <property type="entry name" value="UDG_Type-4/5"/>
</dbReference>
<dbReference type="PANTHER" id="PTHR33693">
    <property type="entry name" value="TYPE-5 URACIL-DNA GLYCOSYLASE"/>
    <property type="match status" value="1"/>
</dbReference>
<evidence type="ECO:0000256" key="11">
    <source>
        <dbReference type="ARBA" id="ARBA00023204"/>
    </source>
</evidence>
<comment type="caution">
    <text evidence="13">The sequence shown here is derived from an EMBL/GenBank/DDBJ whole genome shotgun (WGS) entry which is preliminary data.</text>
</comment>
<evidence type="ECO:0000256" key="10">
    <source>
        <dbReference type="ARBA" id="ARBA00023014"/>
    </source>
</evidence>
<protein>
    <recommendedName>
        <fullName evidence="4">Type-4 uracil-DNA glycosylase</fullName>
        <ecNumber evidence="3">3.2.2.27</ecNumber>
    </recommendedName>
</protein>
<dbReference type="Pfam" id="PF03167">
    <property type="entry name" value="UDG"/>
    <property type="match status" value="1"/>
</dbReference>
<organism evidence="13 14">
    <name type="scientific">Candidatus Aquicultor secundus</name>
    <dbReference type="NCBI Taxonomy" id="1973895"/>
    <lineage>
        <taxon>Bacteria</taxon>
        <taxon>Bacillati</taxon>
        <taxon>Actinomycetota</taxon>
        <taxon>Candidatus Aquicultoria</taxon>
        <taxon>Candidatus Aquicultorales</taxon>
        <taxon>Candidatus Aquicultoraceae</taxon>
        <taxon>Candidatus Aquicultor</taxon>
    </lineage>
</organism>
<keyword evidence="6" id="KW-0479">Metal-binding</keyword>
<dbReference type="InterPro" id="IPR005122">
    <property type="entry name" value="Uracil-DNA_glycosylase-like"/>
</dbReference>
<dbReference type="SMART" id="SM00987">
    <property type="entry name" value="UreE_C"/>
    <property type="match status" value="1"/>
</dbReference>
<comment type="catalytic activity">
    <reaction evidence="1">
        <text>Hydrolyzes single-stranded DNA or mismatched double-stranded DNA and polynucleotides, releasing free uracil.</text>
        <dbReference type="EC" id="3.2.2.27"/>
    </reaction>
</comment>
<dbReference type="GO" id="GO:0046872">
    <property type="term" value="F:metal ion binding"/>
    <property type="evidence" value="ECO:0007669"/>
    <property type="project" value="UniProtKB-KW"/>
</dbReference>
<dbReference type="GO" id="GO:0051539">
    <property type="term" value="F:4 iron, 4 sulfur cluster binding"/>
    <property type="evidence" value="ECO:0007669"/>
    <property type="project" value="UniProtKB-KW"/>
</dbReference>
<dbReference type="InterPro" id="IPR036895">
    <property type="entry name" value="Uracil-DNA_glycosylase-like_sf"/>
</dbReference>
<dbReference type="GO" id="GO:0004844">
    <property type="term" value="F:uracil DNA N-glycosylase activity"/>
    <property type="evidence" value="ECO:0007669"/>
    <property type="project" value="UniProtKB-EC"/>
</dbReference>